<proteinExistence type="predicted"/>
<evidence type="ECO:0000313" key="3">
    <source>
        <dbReference type="Proteomes" id="UP001595478"/>
    </source>
</evidence>
<dbReference type="Proteomes" id="UP001595478">
    <property type="component" value="Unassembled WGS sequence"/>
</dbReference>
<reference evidence="3" key="1">
    <citation type="journal article" date="2019" name="Int. J. Syst. Evol. Microbiol.">
        <title>The Global Catalogue of Microorganisms (GCM) 10K type strain sequencing project: providing services to taxonomists for standard genome sequencing and annotation.</title>
        <authorList>
            <consortium name="The Broad Institute Genomics Platform"/>
            <consortium name="The Broad Institute Genome Sequencing Center for Infectious Disease"/>
            <person name="Wu L."/>
            <person name="Ma J."/>
        </authorList>
    </citation>
    <scope>NUCLEOTIDE SEQUENCE [LARGE SCALE GENOMIC DNA]</scope>
    <source>
        <strain evidence="3">KCTC 52473</strain>
    </source>
</reference>
<comment type="caution">
    <text evidence="2">The sequence shown here is derived from an EMBL/GenBank/DDBJ whole genome shotgun (WGS) entry which is preliminary data.</text>
</comment>
<dbReference type="RefSeq" id="WP_376920882.1">
    <property type="nucleotide sequence ID" value="NZ_JBHRSW010000029.1"/>
</dbReference>
<evidence type="ECO:0000313" key="2">
    <source>
        <dbReference type="EMBL" id="MFC3122761.1"/>
    </source>
</evidence>
<name>A0ABV7FTM4_9ALTE</name>
<feature type="transmembrane region" description="Helical" evidence="1">
    <location>
        <begin position="73"/>
        <end position="92"/>
    </location>
</feature>
<keyword evidence="3" id="KW-1185">Reference proteome</keyword>
<organism evidence="2 3">
    <name type="scientific">Agaribacter flavus</name>
    <dbReference type="NCBI Taxonomy" id="1902781"/>
    <lineage>
        <taxon>Bacteria</taxon>
        <taxon>Pseudomonadati</taxon>
        <taxon>Pseudomonadota</taxon>
        <taxon>Gammaproteobacteria</taxon>
        <taxon>Alteromonadales</taxon>
        <taxon>Alteromonadaceae</taxon>
        <taxon>Agaribacter</taxon>
    </lineage>
</organism>
<keyword evidence="1" id="KW-0472">Membrane</keyword>
<protein>
    <submittedName>
        <fullName evidence="2">Uncharacterized protein</fullName>
    </submittedName>
</protein>
<keyword evidence="1" id="KW-0812">Transmembrane</keyword>
<evidence type="ECO:0000256" key="1">
    <source>
        <dbReference type="SAM" id="Phobius"/>
    </source>
</evidence>
<sequence>MSKMSREQIEQNNIAMRYLRKQLSADDEAEFEAYLLEHPELIESLEVDAVFTKHIQATQQVVNLKEHRLKKMFASHALTAFGSAAACALFFLTVQPSPEDTFDYAAGSLQEIVFEGDYRNFGVTQEKSKNTANVTTMSDFVVLKMPVSADFDIQNQAYVVITQADSDEELVRVENLQVSEFGDVALVLPYAFAQRKNLQIKLYNRETNTLDAEFSLNTQVQ</sequence>
<keyword evidence="1" id="KW-1133">Transmembrane helix</keyword>
<accession>A0ABV7FTM4</accession>
<gene>
    <name evidence="2" type="ORF">ACFOHL_14140</name>
</gene>
<dbReference type="EMBL" id="JBHRSW010000029">
    <property type="protein sequence ID" value="MFC3122761.1"/>
    <property type="molecule type" value="Genomic_DNA"/>
</dbReference>